<keyword evidence="2 6" id="KW-0489">Methyltransferase</keyword>
<dbReference type="EC" id="2.1.1.163" evidence="6"/>
<dbReference type="PROSITE" id="PS51608">
    <property type="entry name" value="SAM_MT_UBIE"/>
    <property type="match status" value="1"/>
</dbReference>
<keyword evidence="3 6" id="KW-0808">Transferase</keyword>
<dbReference type="AlphaFoldDB" id="A0A371RJ33"/>
<dbReference type="Gene3D" id="3.40.50.150">
    <property type="entry name" value="Vaccinia Virus protein VP39"/>
    <property type="match status" value="1"/>
</dbReference>
<dbReference type="GO" id="GO:0009234">
    <property type="term" value="P:menaquinone biosynthetic process"/>
    <property type="evidence" value="ECO:0007669"/>
    <property type="project" value="UniProtKB-UniRule"/>
</dbReference>
<keyword evidence="5 6" id="KW-0949">S-adenosyl-L-methionine</keyword>
<feature type="binding site" evidence="6">
    <location>
        <begin position="125"/>
        <end position="126"/>
    </location>
    <ligand>
        <name>S-adenosyl-L-methionine</name>
        <dbReference type="ChEBI" id="CHEBI:59789"/>
    </ligand>
</feature>
<dbReference type="PANTHER" id="PTHR43591:SF24">
    <property type="entry name" value="2-METHOXY-6-POLYPRENYL-1,4-BENZOQUINOL METHYLASE, MITOCHONDRIAL"/>
    <property type="match status" value="1"/>
</dbReference>
<comment type="pathway">
    <text evidence="6">Cofactor biosynthesis; ubiquinone biosynthesis.</text>
</comment>
<dbReference type="HAMAP" id="MF_01813">
    <property type="entry name" value="MenG_UbiE_methyltr"/>
    <property type="match status" value="1"/>
</dbReference>
<dbReference type="EC" id="2.1.1.201" evidence="6"/>
<dbReference type="UniPathway" id="UPA00079">
    <property type="reaction ID" value="UER00169"/>
</dbReference>
<comment type="catalytic activity">
    <reaction evidence="6">
        <text>a 2-demethylmenaquinol + S-adenosyl-L-methionine = a menaquinol + S-adenosyl-L-homocysteine + H(+)</text>
        <dbReference type="Rhea" id="RHEA:42640"/>
        <dbReference type="Rhea" id="RHEA-COMP:9539"/>
        <dbReference type="Rhea" id="RHEA-COMP:9563"/>
        <dbReference type="ChEBI" id="CHEBI:15378"/>
        <dbReference type="ChEBI" id="CHEBI:18151"/>
        <dbReference type="ChEBI" id="CHEBI:55437"/>
        <dbReference type="ChEBI" id="CHEBI:57856"/>
        <dbReference type="ChEBI" id="CHEBI:59789"/>
        <dbReference type="EC" id="2.1.1.163"/>
    </reaction>
</comment>
<dbReference type="GO" id="GO:0043770">
    <property type="term" value="F:demethylmenaquinone methyltransferase activity"/>
    <property type="evidence" value="ECO:0007669"/>
    <property type="project" value="UniProtKB-UniRule"/>
</dbReference>
<comment type="similarity">
    <text evidence="6">Belongs to the class I-like SAM-binding methyltransferase superfamily. MenG/UbiE family.</text>
</comment>
<evidence type="ECO:0000256" key="1">
    <source>
        <dbReference type="ARBA" id="ARBA00022428"/>
    </source>
</evidence>
<dbReference type="GO" id="GO:0009060">
    <property type="term" value="P:aerobic respiration"/>
    <property type="evidence" value="ECO:0007669"/>
    <property type="project" value="UniProtKB-UniRule"/>
</dbReference>
<dbReference type="InParanoid" id="A0A371RJ33"/>
<evidence type="ECO:0000256" key="4">
    <source>
        <dbReference type="ARBA" id="ARBA00022688"/>
    </source>
</evidence>
<dbReference type="PROSITE" id="PS01183">
    <property type="entry name" value="UBIE_1"/>
    <property type="match status" value="1"/>
</dbReference>
<comment type="caution">
    <text evidence="6">Lacks conserved residue(s) required for the propagation of feature annotation.</text>
</comment>
<accession>A0A371RJ33</accession>
<feature type="binding site" evidence="6">
    <location>
        <position position="69"/>
    </location>
    <ligand>
        <name>S-adenosyl-L-methionine</name>
        <dbReference type="ChEBI" id="CHEBI:59789"/>
    </ligand>
</feature>
<keyword evidence="1 6" id="KW-0474">Menaquinone biosynthesis</keyword>
<dbReference type="GO" id="GO:0032259">
    <property type="term" value="P:methylation"/>
    <property type="evidence" value="ECO:0007669"/>
    <property type="project" value="UniProtKB-KW"/>
</dbReference>
<dbReference type="Proteomes" id="UP000264589">
    <property type="component" value="Unassembled WGS sequence"/>
</dbReference>
<feature type="binding site" evidence="6">
    <location>
        <position position="97"/>
    </location>
    <ligand>
        <name>S-adenosyl-L-methionine</name>
        <dbReference type="ChEBI" id="CHEBI:59789"/>
    </ligand>
</feature>
<gene>
    <name evidence="6" type="primary">ubiE</name>
    <name evidence="7" type="ORF">DX908_09425</name>
</gene>
<keyword evidence="8" id="KW-1185">Reference proteome</keyword>
<comment type="pathway">
    <text evidence="6">Quinol/quinone metabolism; menaquinone biosynthesis; menaquinol from 1,4-dihydroxy-2-naphthoate: step 2/2.</text>
</comment>
<evidence type="ECO:0000313" key="7">
    <source>
        <dbReference type="EMBL" id="RFB05458.1"/>
    </source>
</evidence>
<dbReference type="OrthoDB" id="9808140at2"/>
<dbReference type="InterPro" id="IPR004033">
    <property type="entry name" value="UbiE/COQ5_MeTrFase"/>
</dbReference>
<comment type="function">
    <text evidence="6">Methyltransferase required for the conversion of demethylmenaquinol (DMKH2) to menaquinol (MKH2) and the conversion of 2-polyprenyl-6-methoxy-1,4-benzoquinol (DDMQH2) to 2-polyprenyl-3-methyl-6-methoxy-1,4-benzoquinol (DMQH2).</text>
</comment>
<dbReference type="InterPro" id="IPR029063">
    <property type="entry name" value="SAM-dependent_MTases_sf"/>
</dbReference>
<dbReference type="UniPathway" id="UPA00232"/>
<dbReference type="SUPFAM" id="SSF53335">
    <property type="entry name" value="S-adenosyl-L-methionine-dependent methyltransferases"/>
    <property type="match status" value="1"/>
</dbReference>
<comment type="caution">
    <text evidence="7">The sequence shown here is derived from an EMBL/GenBank/DDBJ whole genome shotgun (WGS) entry which is preliminary data.</text>
</comment>
<keyword evidence="4 6" id="KW-0831">Ubiquinone biosynthesis</keyword>
<evidence type="ECO:0000256" key="2">
    <source>
        <dbReference type="ARBA" id="ARBA00022603"/>
    </source>
</evidence>
<dbReference type="PROSITE" id="PS01184">
    <property type="entry name" value="UBIE_2"/>
    <property type="match status" value="1"/>
</dbReference>
<protein>
    <recommendedName>
        <fullName evidence="6">Ubiquinone/menaquinone biosynthesis C-methyltransferase UbiE</fullName>
        <ecNumber evidence="6">2.1.1.163</ecNumber>
        <ecNumber evidence="6">2.1.1.201</ecNumber>
    </recommendedName>
    <alternativeName>
        <fullName evidence="6">2-methoxy-6-polyprenyl-1,4-benzoquinol methylase</fullName>
    </alternativeName>
    <alternativeName>
        <fullName evidence="6">Demethylmenaquinone methyltransferase</fullName>
    </alternativeName>
</protein>
<evidence type="ECO:0000313" key="8">
    <source>
        <dbReference type="Proteomes" id="UP000264589"/>
    </source>
</evidence>
<comment type="catalytic activity">
    <reaction evidence="6">
        <text>a 2-methoxy-6-(all-trans-polyprenyl)benzene-1,4-diol + S-adenosyl-L-methionine = a 5-methoxy-2-methyl-3-(all-trans-polyprenyl)benzene-1,4-diol + S-adenosyl-L-homocysteine + H(+)</text>
        <dbReference type="Rhea" id="RHEA:28286"/>
        <dbReference type="Rhea" id="RHEA-COMP:10858"/>
        <dbReference type="Rhea" id="RHEA-COMP:10859"/>
        <dbReference type="ChEBI" id="CHEBI:15378"/>
        <dbReference type="ChEBI" id="CHEBI:57856"/>
        <dbReference type="ChEBI" id="CHEBI:59789"/>
        <dbReference type="ChEBI" id="CHEBI:84166"/>
        <dbReference type="ChEBI" id="CHEBI:84167"/>
        <dbReference type="EC" id="2.1.1.201"/>
    </reaction>
</comment>
<dbReference type="FunCoup" id="A0A371RJ33">
    <property type="interactions" value="465"/>
</dbReference>
<evidence type="ECO:0000256" key="6">
    <source>
        <dbReference type="HAMAP-Rule" id="MF_01813"/>
    </source>
</evidence>
<proteinExistence type="inferred from homology"/>
<dbReference type="EMBL" id="QUQO01000001">
    <property type="protein sequence ID" value="RFB05458.1"/>
    <property type="molecule type" value="Genomic_DNA"/>
</dbReference>
<dbReference type="Pfam" id="PF01209">
    <property type="entry name" value="Ubie_methyltran"/>
    <property type="match status" value="1"/>
</dbReference>
<sequence length="253" mass="27377">METVSFGDRDVAPEEKGGLVRAVFGSVAPHYDLMNDLMSGGLHRVWKDVLLDRLNPQPGQTLADVAGGTGDIAHGFIRRAGTRPARGRNEASAFIIDVNHAMLEAGQGRDEEEGLTESVTRVCGDAEALPLPDASVDTYTIGFGIRNVTYRDRALKEAFRVLKRGGRFACLEFSRPITPLIEAAYNTYSDAVIPRLGGAVAGDADSYKYLIESIRRFPPQEAFAAEVRAAGFSRVNVENLTAGVVAIHSGWKI</sequence>
<dbReference type="GO" id="GO:0008425">
    <property type="term" value="F:2-methoxy-6-polyprenyl-1,4-benzoquinol methyltransferase activity"/>
    <property type="evidence" value="ECO:0007669"/>
    <property type="project" value="UniProtKB-UniRule"/>
</dbReference>
<evidence type="ECO:0000256" key="5">
    <source>
        <dbReference type="ARBA" id="ARBA00022691"/>
    </source>
</evidence>
<dbReference type="InterPro" id="IPR023576">
    <property type="entry name" value="UbiE/COQ5_MeTrFase_CS"/>
</dbReference>
<reference evidence="7 8" key="1">
    <citation type="submission" date="2018-08" db="EMBL/GenBank/DDBJ databases">
        <title>Parvularcula sp. SM1705, isolated from surface water of the South Sea China.</title>
        <authorList>
            <person name="Sun L."/>
        </authorList>
    </citation>
    <scope>NUCLEOTIDE SEQUENCE [LARGE SCALE GENOMIC DNA]</scope>
    <source>
        <strain evidence="7 8">SM1705</strain>
    </source>
</reference>
<organism evidence="7 8">
    <name type="scientific">Parvularcula marina</name>
    <dbReference type="NCBI Taxonomy" id="2292771"/>
    <lineage>
        <taxon>Bacteria</taxon>
        <taxon>Pseudomonadati</taxon>
        <taxon>Pseudomonadota</taxon>
        <taxon>Alphaproteobacteria</taxon>
        <taxon>Parvularculales</taxon>
        <taxon>Parvularculaceae</taxon>
        <taxon>Parvularcula</taxon>
    </lineage>
</organism>
<dbReference type="PANTHER" id="PTHR43591">
    <property type="entry name" value="METHYLTRANSFERASE"/>
    <property type="match status" value="1"/>
</dbReference>
<name>A0A371RJ33_9PROT</name>
<dbReference type="CDD" id="cd02440">
    <property type="entry name" value="AdoMet_MTases"/>
    <property type="match status" value="1"/>
</dbReference>
<evidence type="ECO:0000256" key="3">
    <source>
        <dbReference type="ARBA" id="ARBA00022679"/>
    </source>
</evidence>
<dbReference type="NCBIfam" id="TIGR01934">
    <property type="entry name" value="MenG_MenH_UbiE"/>
    <property type="match status" value="1"/>
</dbReference>